<proteinExistence type="predicted"/>
<dbReference type="Proteomes" id="UP000735302">
    <property type="component" value="Unassembled WGS sequence"/>
</dbReference>
<dbReference type="PANTHER" id="PTHR47027">
    <property type="entry name" value="REVERSE TRANSCRIPTASE DOMAIN-CONTAINING PROTEIN"/>
    <property type="match status" value="1"/>
</dbReference>
<dbReference type="EMBL" id="BLXT01001819">
    <property type="protein sequence ID" value="GFN87952.1"/>
    <property type="molecule type" value="Genomic_DNA"/>
</dbReference>
<protein>
    <submittedName>
        <fullName evidence="1">RNA-directed DNA polymerase from mobile element jockey</fullName>
    </submittedName>
</protein>
<keyword evidence="2" id="KW-1185">Reference proteome</keyword>
<evidence type="ECO:0000313" key="1">
    <source>
        <dbReference type="EMBL" id="GFN87952.1"/>
    </source>
</evidence>
<dbReference type="GO" id="GO:0003964">
    <property type="term" value="F:RNA-directed DNA polymerase activity"/>
    <property type="evidence" value="ECO:0007669"/>
    <property type="project" value="UniProtKB-KW"/>
</dbReference>
<dbReference type="AlphaFoldDB" id="A0AAV3Z0C7"/>
<organism evidence="1 2">
    <name type="scientific">Plakobranchus ocellatus</name>
    <dbReference type="NCBI Taxonomy" id="259542"/>
    <lineage>
        <taxon>Eukaryota</taxon>
        <taxon>Metazoa</taxon>
        <taxon>Spiralia</taxon>
        <taxon>Lophotrochozoa</taxon>
        <taxon>Mollusca</taxon>
        <taxon>Gastropoda</taxon>
        <taxon>Heterobranchia</taxon>
        <taxon>Euthyneura</taxon>
        <taxon>Panpulmonata</taxon>
        <taxon>Sacoglossa</taxon>
        <taxon>Placobranchoidea</taxon>
        <taxon>Plakobranchidae</taxon>
        <taxon>Plakobranchus</taxon>
    </lineage>
</organism>
<name>A0AAV3Z0C7_9GAST</name>
<keyword evidence="1" id="KW-0548">Nucleotidyltransferase</keyword>
<comment type="caution">
    <text evidence="1">The sequence shown here is derived from an EMBL/GenBank/DDBJ whole genome shotgun (WGS) entry which is preliminary data.</text>
</comment>
<accession>A0AAV3Z0C7</accession>
<keyword evidence="1" id="KW-0695">RNA-directed DNA polymerase</keyword>
<keyword evidence="1" id="KW-0808">Transferase</keyword>
<sequence>MLCSECHPSRSERQREPVKRGWNDCFPKRSGQKLDAGKTKRLMEWYWSRVCPSPLQSHSAKHLYHTPRSFHYELKNNPLLTQDITTFLNRIYSYPSTSIRQIDLGDYQMLDANVQPILENLFWEKNINVRSGPVFAYSKKADTVENFANRFRKDAISAVSRISHAERTLLAKHFAKVDMDEAMETGSDIMNTSFLGKFNESSVTYRDLANRVAREGGFPRDVILGVLQKEEVSENINKMVGRFSLESLKINGENLNNLRFADDAVLIAETGEQLQKLLDTGTVVSERERVDLSLNVKKTECMVISKKSSNPKCNLVSKGKQIKQVTKFKYQVT</sequence>
<dbReference type="PANTHER" id="PTHR47027:SF20">
    <property type="entry name" value="REVERSE TRANSCRIPTASE-LIKE PROTEIN WITH RNA-DIRECTED DNA POLYMERASE DOMAIN"/>
    <property type="match status" value="1"/>
</dbReference>
<reference evidence="1 2" key="1">
    <citation type="journal article" date="2021" name="Elife">
        <title>Chloroplast acquisition without the gene transfer in kleptoplastic sea slugs, Plakobranchus ocellatus.</title>
        <authorList>
            <person name="Maeda T."/>
            <person name="Takahashi S."/>
            <person name="Yoshida T."/>
            <person name="Shimamura S."/>
            <person name="Takaki Y."/>
            <person name="Nagai Y."/>
            <person name="Toyoda A."/>
            <person name="Suzuki Y."/>
            <person name="Arimoto A."/>
            <person name="Ishii H."/>
            <person name="Satoh N."/>
            <person name="Nishiyama T."/>
            <person name="Hasebe M."/>
            <person name="Maruyama T."/>
            <person name="Minagawa J."/>
            <person name="Obokata J."/>
            <person name="Shigenobu S."/>
        </authorList>
    </citation>
    <scope>NUCLEOTIDE SEQUENCE [LARGE SCALE GENOMIC DNA]</scope>
</reference>
<gene>
    <name evidence="1" type="ORF">PoB_001445800</name>
</gene>
<evidence type="ECO:0000313" key="2">
    <source>
        <dbReference type="Proteomes" id="UP000735302"/>
    </source>
</evidence>